<feature type="domain" description="Rhodanese" evidence="2">
    <location>
        <begin position="113"/>
        <end position="178"/>
    </location>
</feature>
<evidence type="ECO:0000313" key="3">
    <source>
        <dbReference type="EMBL" id="SFL88842.1"/>
    </source>
</evidence>
<evidence type="ECO:0000256" key="1">
    <source>
        <dbReference type="SAM" id="SignalP"/>
    </source>
</evidence>
<feature type="signal peptide" evidence="1">
    <location>
        <begin position="1"/>
        <end position="21"/>
    </location>
</feature>
<dbReference type="STRING" id="414703.SAMN04488125_1294"/>
<reference evidence="4" key="1">
    <citation type="submission" date="2016-10" db="EMBL/GenBank/DDBJ databases">
        <authorList>
            <person name="Varghese N."/>
            <person name="Submissions S."/>
        </authorList>
    </citation>
    <scope>NUCLEOTIDE SEQUENCE [LARGE SCALE GENOMIC DNA]</scope>
    <source>
        <strain evidence="4">CGMCC 1.6474</strain>
    </source>
</reference>
<keyword evidence="4" id="KW-1185">Reference proteome</keyword>
<evidence type="ECO:0000313" key="4">
    <source>
        <dbReference type="Proteomes" id="UP000198804"/>
    </source>
</evidence>
<dbReference type="InterPro" id="IPR001763">
    <property type="entry name" value="Rhodanese-like_dom"/>
</dbReference>
<sequence length="194" mass="21253">MRRAALAAAFALAVLAGAARADPASDFDSDEATGYRVQNYRAPVTRPVEGGTRIDLPALDRLRDEGAVLIDTMPQRGGTDPATGAWRLVDRRETIPGATWLPETGRGQLEPRLAAYFARHLARLTGGDWARAIVFFCLADCWMSWNAVKRAAALGYTRLYWFADGTDGWTEAERPLVEAVPPPVPPTMPTLEDR</sequence>
<evidence type="ECO:0000259" key="2">
    <source>
        <dbReference type="PROSITE" id="PS50206"/>
    </source>
</evidence>
<dbReference type="PROSITE" id="PS50206">
    <property type="entry name" value="RHODANESE_3"/>
    <property type="match status" value="1"/>
</dbReference>
<dbReference type="EMBL" id="FOSV01000029">
    <property type="protein sequence ID" value="SFL88842.1"/>
    <property type="molecule type" value="Genomic_DNA"/>
</dbReference>
<dbReference type="SUPFAM" id="SSF52821">
    <property type="entry name" value="Rhodanese/Cell cycle control phosphatase"/>
    <property type="match status" value="1"/>
</dbReference>
<dbReference type="AlphaFoldDB" id="A0A1I4LCV6"/>
<dbReference type="OrthoDB" id="176845at2"/>
<protein>
    <submittedName>
        <fullName evidence="3">PQQ-dependent catabolism-associated CXXCW motif protein</fullName>
    </submittedName>
</protein>
<dbReference type="InterPro" id="IPR022376">
    <property type="entry name" value="PQQ_CXXCW"/>
</dbReference>
<feature type="chain" id="PRO_5011589809" evidence="1">
    <location>
        <begin position="22"/>
        <end position="194"/>
    </location>
</feature>
<dbReference type="CDD" id="cd00158">
    <property type="entry name" value="RHOD"/>
    <property type="match status" value="1"/>
</dbReference>
<name>A0A1I4LCV6_9HYPH</name>
<proteinExistence type="predicted"/>
<accession>A0A1I4LCV6</accession>
<dbReference type="Proteomes" id="UP000198804">
    <property type="component" value="Unassembled WGS sequence"/>
</dbReference>
<organism evidence="3 4">
    <name type="scientific">Methylorubrum salsuginis</name>
    <dbReference type="NCBI Taxonomy" id="414703"/>
    <lineage>
        <taxon>Bacteria</taxon>
        <taxon>Pseudomonadati</taxon>
        <taxon>Pseudomonadota</taxon>
        <taxon>Alphaproteobacteria</taxon>
        <taxon>Hyphomicrobiales</taxon>
        <taxon>Methylobacteriaceae</taxon>
        <taxon>Methylorubrum</taxon>
    </lineage>
</organism>
<gene>
    <name evidence="3" type="ORF">SAMN04488125_1294</name>
</gene>
<dbReference type="Pfam" id="PF00581">
    <property type="entry name" value="Rhodanese"/>
    <property type="match status" value="1"/>
</dbReference>
<dbReference type="InterPro" id="IPR036873">
    <property type="entry name" value="Rhodanese-like_dom_sf"/>
</dbReference>
<dbReference type="Gene3D" id="3.40.250.10">
    <property type="entry name" value="Rhodanese-like domain"/>
    <property type="match status" value="1"/>
</dbReference>
<dbReference type="NCBIfam" id="TIGR03865">
    <property type="entry name" value="PQQ_CXXCW"/>
    <property type="match status" value="1"/>
</dbReference>
<dbReference type="RefSeq" id="WP_091951309.1">
    <property type="nucleotide sequence ID" value="NZ_FOSV01000029.1"/>
</dbReference>
<keyword evidence="1" id="KW-0732">Signal</keyword>